<keyword evidence="3" id="KW-1185">Reference proteome</keyword>
<dbReference type="AlphaFoldDB" id="A0A1C3YX91"/>
<dbReference type="Proteomes" id="UP000199670">
    <property type="component" value="Unassembled WGS sequence"/>
</dbReference>
<proteinExistence type="predicted"/>
<feature type="signal peptide" evidence="1">
    <location>
        <begin position="1"/>
        <end position="21"/>
    </location>
</feature>
<evidence type="ECO:0000313" key="2">
    <source>
        <dbReference type="EMBL" id="SCB74717.1"/>
    </source>
</evidence>
<accession>A0A1C3YX91</accession>
<evidence type="ECO:0000313" key="3">
    <source>
        <dbReference type="Proteomes" id="UP000199670"/>
    </source>
</evidence>
<dbReference type="RefSeq" id="WP_091346166.1">
    <property type="nucleotide sequence ID" value="NZ_FMAQ01000001.1"/>
</dbReference>
<gene>
    <name evidence="2" type="ORF">GA0061081_101158</name>
</gene>
<protein>
    <submittedName>
        <fullName evidence="2">Uncharacterized protein</fullName>
    </submittedName>
</protein>
<name>A0A1C3YX91_9GAMM</name>
<dbReference type="OrthoDB" id="7065889at2"/>
<reference evidence="3" key="1">
    <citation type="submission" date="2016-08" db="EMBL/GenBank/DDBJ databases">
        <authorList>
            <person name="Varghese N."/>
            <person name="Submissions Spin"/>
        </authorList>
    </citation>
    <scope>NUCLEOTIDE SEQUENCE [LARGE SCALE GENOMIC DNA]</scope>
    <source>
        <strain evidence="3">R-53248</strain>
    </source>
</reference>
<feature type="chain" id="PRO_5008687768" evidence="1">
    <location>
        <begin position="22"/>
        <end position="190"/>
    </location>
</feature>
<keyword evidence="1" id="KW-0732">Signal</keyword>
<dbReference type="EMBL" id="FMAQ01000001">
    <property type="protein sequence ID" value="SCB74717.1"/>
    <property type="molecule type" value="Genomic_DNA"/>
</dbReference>
<sequence length="190" mass="21507">MNNLLKLVTALSLLFTATTFAAPNTEETPIFKKQHEVLNDGIEYLTYSADIDDGRFVIIIDEYKETKQAVTRYIVGKKVYRLLSVNYCVAETDLCGDITTLLKPLEVLADDLYGSEAAKDLVWRITYVKNDDIVSTDQLVPIPELGDLKDFVGVYSDDEDDMDAPYDENSHVEQYIPHMLGWNYGPKVNP</sequence>
<evidence type="ECO:0000256" key="1">
    <source>
        <dbReference type="SAM" id="SignalP"/>
    </source>
</evidence>
<organism evidence="2 3">
    <name type="scientific">Gilliamella bombicola</name>
    <dbReference type="NCBI Taxonomy" id="1798182"/>
    <lineage>
        <taxon>Bacteria</taxon>
        <taxon>Pseudomonadati</taxon>
        <taxon>Pseudomonadota</taxon>
        <taxon>Gammaproteobacteria</taxon>
        <taxon>Orbales</taxon>
        <taxon>Orbaceae</taxon>
        <taxon>Gilliamella</taxon>
    </lineage>
</organism>